<organism evidence="2 3">
    <name type="scientific">Tigriopus californicus</name>
    <name type="common">Marine copepod</name>
    <dbReference type="NCBI Taxonomy" id="6832"/>
    <lineage>
        <taxon>Eukaryota</taxon>
        <taxon>Metazoa</taxon>
        <taxon>Ecdysozoa</taxon>
        <taxon>Arthropoda</taxon>
        <taxon>Crustacea</taxon>
        <taxon>Multicrustacea</taxon>
        <taxon>Hexanauplia</taxon>
        <taxon>Copepoda</taxon>
        <taxon>Harpacticoida</taxon>
        <taxon>Harpacticidae</taxon>
        <taxon>Tigriopus</taxon>
    </lineage>
</organism>
<evidence type="ECO:0000256" key="1">
    <source>
        <dbReference type="SAM" id="SignalP"/>
    </source>
</evidence>
<feature type="chain" id="PRO_5021904425" description="CUB domain-containing protein" evidence="1">
    <location>
        <begin position="27"/>
        <end position="323"/>
    </location>
</feature>
<dbReference type="PANTHER" id="PTHR33236:SF5">
    <property type="entry name" value="CUB DOMAIN-CONTAINING PROTEIN"/>
    <property type="match status" value="1"/>
</dbReference>
<dbReference type="Proteomes" id="UP000318571">
    <property type="component" value="Chromosome 2"/>
</dbReference>
<proteinExistence type="predicted"/>
<reference evidence="2 3" key="1">
    <citation type="journal article" date="2018" name="Nat. Ecol. Evol.">
        <title>Genomic signatures of mitonuclear coevolution across populations of Tigriopus californicus.</title>
        <authorList>
            <person name="Barreto F.S."/>
            <person name="Watson E.T."/>
            <person name="Lima T.G."/>
            <person name="Willett C.S."/>
            <person name="Edmands S."/>
            <person name="Li W."/>
            <person name="Burton R.S."/>
        </authorList>
    </citation>
    <scope>NUCLEOTIDE SEQUENCE [LARGE SCALE GENOMIC DNA]</scope>
    <source>
        <strain evidence="2 3">San Diego</strain>
    </source>
</reference>
<evidence type="ECO:0000313" key="2">
    <source>
        <dbReference type="EMBL" id="TRY74677.1"/>
    </source>
</evidence>
<gene>
    <name evidence="2" type="ORF">TCAL_15559</name>
</gene>
<protein>
    <recommendedName>
        <fullName evidence="4">CUB domain-containing protein</fullName>
    </recommendedName>
</protein>
<dbReference type="EMBL" id="VCGU01000005">
    <property type="protein sequence ID" value="TRY74677.1"/>
    <property type="molecule type" value="Genomic_DNA"/>
</dbReference>
<keyword evidence="1" id="KW-0732">Signal</keyword>
<evidence type="ECO:0000313" key="3">
    <source>
        <dbReference type="Proteomes" id="UP000318571"/>
    </source>
</evidence>
<feature type="signal peptide" evidence="1">
    <location>
        <begin position="1"/>
        <end position="26"/>
    </location>
</feature>
<evidence type="ECO:0008006" key="4">
    <source>
        <dbReference type="Google" id="ProtNLM"/>
    </source>
</evidence>
<sequence>MSPKGSLVAIFHLLFYTLFSFELVQSEGQNSNVQQTNFHRQKRLFSLFNVVQFQNGPCITASDIETTGTCLNGQECTSQGGTLDGNCASGFGVCCVFILTGCNGVVNQVFSRCCYSRRLIISLTISYFSELHYGSEHGISGSRLQHRPNLFGFTKSVIARLDFQSRTVLPLGTGEGVCGGTGDSLNVISPHSSSQSAFPPTVCGTLTGQHSFCSVQYAESPITTPDPFELTADMKVRTDCGQVNQISIPSSVLVKQGANADEFRFAPSERCGSVFGALPRTEIPSTLTSARGLPFVVNVRTRPASVADNDFSGFSLDYSQIPC</sequence>
<keyword evidence="3" id="KW-1185">Reference proteome</keyword>
<name>A0A553PAG6_TIGCA</name>
<accession>A0A553PAG6</accession>
<dbReference type="AlphaFoldDB" id="A0A553PAG6"/>
<dbReference type="PANTHER" id="PTHR33236">
    <property type="entry name" value="INTRAFLAGELLAR TRANSPORT PROTEIN 122 FAMILY PROTEIN-RELATED"/>
    <property type="match status" value="1"/>
</dbReference>
<comment type="caution">
    <text evidence="2">The sequence shown here is derived from an EMBL/GenBank/DDBJ whole genome shotgun (WGS) entry which is preliminary data.</text>
</comment>